<organism evidence="2 3">
    <name type="scientific">Pleuronectes platessa</name>
    <name type="common">European plaice</name>
    <dbReference type="NCBI Taxonomy" id="8262"/>
    <lineage>
        <taxon>Eukaryota</taxon>
        <taxon>Metazoa</taxon>
        <taxon>Chordata</taxon>
        <taxon>Craniata</taxon>
        <taxon>Vertebrata</taxon>
        <taxon>Euteleostomi</taxon>
        <taxon>Actinopterygii</taxon>
        <taxon>Neopterygii</taxon>
        <taxon>Teleostei</taxon>
        <taxon>Neoteleostei</taxon>
        <taxon>Acanthomorphata</taxon>
        <taxon>Carangaria</taxon>
        <taxon>Pleuronectiformes</taxon>
        <taxon>Pleuronectoidei</taxon>
        <taxon>Pleuronectidae</taxon>
        <taxon>Pleuronectes</taxon>
    </lineage>
</organism>
<sequence length="172" mass="19738">MCKTLGRGKRPHKVDMHMIKMLGRNQKWLEGRPSVLGLPSTRNTLFNNCTYSHIRSIGREGDGRPRRGVRQKRRVSQGSLSPLKSLDPHRGPVNLRPDRDRTGKIRNCMHLRGQRNRTLRRNAMAQKVYDRQPKLALGCVYNETMSIKALENLPKVRQMLITDGLATKMSSK</sequence>
<evidence type="ECO:0000313" key="3">
    <source>
        <dbReference type="Proteomes" id="UP001153269"/>
    </source>
</evidence>
<dbReference type="Proteomes" id="UP001153269">
    <property type="component" value="Unassembled WGS sequence"/>
</dbReference>
<accession>A0A9N7TTD5</accession>
<feature type="compositionally biased region" description="Basic and acidic residues" evidence="1">
    <location>
        <begin position="86"/>
        <end position="101"/>
    </location>
</feature>
<gene>
    <name evidence="2" type="ORF">PLEPLA_LOCUS6263</name>
</gene>
<evidence type="ECO:0000256" key="1">
    <source>
        <dbReference type="SAM" id="MobiDB-lite"/>
    </source>
</evidence>
<dbReference type="EMBL" id="CADEAL010000324">
    <property type="protein sequence ID" value="CAB1418437.1"/>
    <property type="molecule type" value="Genomic_DNA"/>
</dbReference>
<reference evidence="2" key="1">
    <citation type="submission" date="2020-03" db="EMBL/GenBank/DDBJ databases">
        <authorList>
            <person name="Weist P."/>
        </authorList>
    </citation>
    <scope>NUCLEOTIDE SEQUENCE</scope>
</reference>
<protein>
    <submittedName>
        <fullName evidence="2">Uncharacterized protein</fullName>
    </submittedName>
</protein>
<feature type="compositionally biased region" description="Basic residues" evidence="1">
    <location>
        <begin position="66"/>
        <end position="75"/>
    </location>
</feature>
<evidence type="ECO:0000313" key="2">
    <source>
        <dbReference type="EMBL" id="CAB1418437.1"/>
    </source>
</evidence>
<proteinExistence type="predicted"/>
<comment type="caution">
    <text evidence="2">The sequence shown here is derived from an EMBL/GenBank/DDBJ whole genome shotgun (WGS) entry which is preliminary data.</text>
</comment>
<feature type="region of interest" description="Disordered" evidence="1">
    <location>
        <begin position="56"/>
        <end position="101"/>
    </location>
</feature>
<name>A0A9N7TTD5_PLEPL</name>
<keyword evidence="3" id="KW-1185">Reference proteome</keyword>
<dbReference type="AlphaFoldDB" id="A0A9N7TTD5"/>